<dbReference type="AlphaFoldDB" id="A0A913ZPK4"/>
<keyword evidence="2" id="KW-0472">Membrane</keyword>
<feature type="compositionally biased region" description="Low complexity" evidence="1">
    <location>
        <begin position="195"/>
        <end position="208"/>
    </location>
</feature>
<dbReference type="GeneID" id="119725799"/>
<evidence type="ECO:0000256" key="1">
    <source>
        <dbReference type="SAM" id="MobiDB-lite"/>
    </source>
</evidence>
<sequence length="223" mass="24043">MSVDLSSQLLLKVLVKVGEERQPSPGILPRNTMSTAVAMLPEKNAPISDKKDVAVVYMIEDKHLQVSVDHDHGRNRRAAYCACAVVLTSLILVAGTLGIVTIVLSHSSRVTSDVEPLREPLHPDGNSFTEIPEASPRLMIDDGGLWPPGPMTPDLVSLNSDEVGRPPELDEQASGNSSGDNEVADQHEGHKENLSGSHMQSSSYSSESDPGFGYFSDMYYDSG</sequence>
<feature type="region of interest" description="Disordered" evidence="1">
    <location>
        <begin position="111"/>
        <end position="223"/>
    </location>
</feature>
<evidence type="ECO:0000256" key="2">
    <source>
        <dbReference type="SAM" id="Phobius"/>
    </source>
</evidence>
<protein>
    <submittedName>
        <fullName evidence="3">Uncharacterized protein</fullName>
    </submittedName>
</protein>
<feature type="compositionally biased region" description="Basic and acidic residues" evidence="1">
    <location>
        <begin position="184"/>
        <end position="193"/>
    </location>
</feature>
<keyword evidence="4" id="KW-1185">Reference proteome</keyword>
<reference evidence="3" key="1">
    <citation type="submission" date="2022-11" db="UniProtKB">
        <authorList>
            <consortium name="EnsemblMetazoa"/>
        </authorList>
    </citation>
    <scope>IDENTIFICATION</scope>
</reference>
<dbReference type="EnsemblMetazoa" id="XM_038197376.1">
    <property type="protein sequence ID" value="XP_038053304.1"/>
    <property type="gene ID" value="LOC119725799"/>
</dbReference>
<evidence type="ECO:0000313" key="3">
    <source>
        <dbReference type="EnsemblMetazoa" id="XP_038053304.1"/>
    </source>
</evidence>
<dbReference type="Proteomes" id="UP000887568">
    <property type="component" value="Unplaced"/>
</dbReference>
<name>A0A913ZPK4_PATMI</name>
<feature type="transmembrane region" description="Helical" evidence="2">
    <location>
        <begin position="79"/>
        <end position="104"/>
    </location>
</feature>
<keyword evidence="2" id="KW-0812">Transmembrane</keyword>
<keyword evidence="2" id="KW-1133">Transmembrane helix</keyword>
<organism evidence="3 4">
    <name type="scientific">Patiria miniata</name>
    <name type="common">Bat star</name>
    <name type="synonym">Asterina miniata</name>
    <dbReference type="NCBI Taxonomy" id="46514"/>
    <lineage>
        <taxon>Eukaryota</taxon>
        <taxon>Metazoa</taxon>
        <taxon>Echinodermata</taxon>
        <taxon>Eleutherozoa</taxon>
        <taxon>Asterozoa</taxon>
        <taxon>Asteroidea</taxon>
        <taxon>Valvatacea</taxon>
        <taxon>Valvatida</taxon>
        <taxon>Asterinidae</taxon>
        <taxon>Patiria</taxon>
    </lineage>
</organism>
<accession>A0A913ZPK4</accession>
<dbReference type="RefSeq" id="XP_038053304.1">
    <property type="nucleotide sequence ID" value="XM_038197376.1"/>
</dbReference>
<evidence type="ECO:0000313" key="4">
    <source>
        <dbReference type="Proteomes" id="UP000887568"/>
    </source>
</evidence>
<proteinExistence type="predicted"/>
<dbReference type="OrthoDB" id="10189302at2759"/>